<dbReference type="AlphaFoldDB" id="A0A9D4Z4G7"/>
<evidence type="ECO:0000256" key="1">
    <source>
        <dbReference type="SAM" id="MobiDB-lite"/>
    </source>
</evidence>
<proteinExistence type="predicted"/>
<evidence type="ECO:0000313" key="3">
    <source>
        <dbReference type="Proteomes" id="UP000886520"/>
    </source>
</evidence>
<gene>
    <name evidence="2" type="ORF">GOP47_0022647</name>
</gene>
<feature type="non-terminal residue" evidence="2">
    <location>
        <position position="54"/>
    </location>
</feature>
<name>A0A9D4Z4G7_ADICA</name>
<feature type="region of interest" description="Disordered" evidence="1">
    <location>
        <begin position="35"/>
        <end position="54"/>
    </location>
</feature>
<dbReference type="EMBL" id="JABFUD020000022">
    <property type="protein sequence ID" value="KAI5062108.1"/>
    <property type="molecule type" value="Genomic_DNA"/>
</dbReference>
<accession>A0A9D4Z4G7</accession>
<feature type="compositionally biased region" description="Polar residues" evidence="1">
    <location>
        <begin position="37"/>
        <end position="54"/>
    </location>
</feature>
<dbReference type="Proteomes" id="UP000886520">
    <property type="component" value="Chromosome 22"/>
</dbReference>
<reference evidence="2" key="1">
    <citation type="submission" date="2021-01" db="EMBL/GenBank/DDBJ databases">
        <title>Adiantum capillus-veneris genome.</title>
        <authorList>
            <person name="Fang Y."/>
            <person name="Liao Q."/>
        </authorList>
    </citation>
    <scope>NUCLEOTIDE SEQUENCE</scope>
    <source>
        <strain evidence="2">H3</strain>
        <tissue evidence="2">Leaf</tissue>
    </source>
</reference>
<keyword evidence="3" id="KW-1185">Reference proteome</keyword>
<protein>
    <submittedName>
        <fullName evidence="2">Uncharacterized protein</fullName>
    </submittedName>
</protein>
<organism evidence="2 3">
    <name type="scientific">Adiantum capillus-veneris</name>
    <name type="common">Maidenhair fern</name>
    <dbReference type="NCBI Taxonomy" id="13818"/>
    <lineage>
        <taxon>Eukaryota</taxon>
        <taxon>Viridiplantae</taxon>
        <taxon>Streptophyta</taxon>
        <taxon>Embryophyta</taxon>
        <taxon>Tracheophyta</taxon>
        <taxon>Polypodiopsida</taxon>
        <taxon>Polypodiidae</taxon>
        <taxon>Polypodiales</taxon>
        <taxon>Pteridineae</taxon>
        <taxon>Pteridaceae</taxon>
        <taxon>Vittarioideae</taxon>
        <taxon>Adiantum</taxon>
    </lineage>
</organism>
<comment type="caution">
    <text evidence="2">The sequence shown here is derived from an EMBL/GenBank/DDBJ whole genome shotgun (WGS) entry which is preliminary data.</text>
</comment>
<sequence length="54" mass="6087">LVVNLSCSTTFPIYLSCLTGKCLCRNGPGHDRAPNMETITSSSWRQSWSTHDQW</sequence>
<evidence type="ECO:0000313" key="2">
    <source>
        <dbReference type="EMBL" id="KAI5062108.1"/>
    </source>
</evidence>